<protein>
    <recommendedName>
        <fullName evidence="4">Zn(2)-C6 fungal-type domain-containing protein</fullName>
    </recommendedName>
</protein>
<evidence type="ECO:0000313" key="6">
    <source>
        <dbReference type="Proteomes" id="UP000799750"/>
    </source>
</evidence>
<dbReference type="EMBL" id="MU004204">
    <property type="protein sequence ID" value="KAF2488318.1"/>
    <property type="molecule type" value="Genomic_DNA"/>
</dbReference>
<gene>
    <name evidence="5" type="ORF">BU16DRAFT_520840</name>
</gene>
<dbReference type="GO" id="GO:0000981">
    <property type="term" value="F:DNA-binding transcription factor activity, RNA polymerase II-specific"/>
    <property type="evidence" value="ECO:0007669"/>
    <property type="project" value="InterPro"/>
</dbReference>
<evidence type="ECO:0000256" key="1">
    <source>
        <dbReference type="ARBA" id="ARBA00004123"/>
    </source>
</evidence>
<organism evidence="5 6">
    <name type="scientific">Lophium mytilinum</name>
    <dbReference type="NCBI Taxonomy" id="390894"/>
    <lineage>
        <taxon>Eukaryota</taxon>
        <taxon>Fungi</taxon>
        <taxon>Dikarya</taxon>
        <taxon>Ascomycota</taxon>
        <taxon>Pezizomycotina</taxon>
        <taxon>Dothideomycetes</taxon>
        <taxon>Pleosporomycetidae</taxon>
        <taxon>Mytilinidiales</taxon>
        <taxon>Mytilinidiaceae</taxon>
        <taxon>Lophium</taxon>
    </lineage>
</organism>
<dbReference type="GO" id="GO:0045944">
    <property type="term" value="P:positive regulation of transcription by RNA polymerase II"/>
    <property type="evidence" value="ECO:0007669"/>
    <property type="project" value="TreeGrafter"/>
</dbReference>
<dbReference type="GO" id="GO:0005634">
    <property type="term" value="C:nucleus"/>
    <property type="evidence" value="ECO:0007669"/>
    <property type="project" value="UniProtKB-SubCell"/>
</dbReference>
<dbReference type="Pfam" id="PF11951">
    <property type="entry name" value="Fungal_trans_2"/>
    <property type="match status" value="1"/>
</dbReference>
<feature type="region of interest" description="Disordered" evidence="3">
    <location>
        <begin position="89"/>
        <end position="139"/>
    </location>
</feature>
<proteinExistence type="predicted"/>
<evidence type="ECO:0000259" key="4">
    <source>
        <dbReference type="PROSITE" id="PS50048"/>
    </source>
</evidence>
<dbReference type="InterPro" id="IPR021858">
    <property type="entry name" value="Fun_TF"/>
</dbReference>
<accession>A0A6A6Q791</accession>
<dbReference type="PROSITE" id="PS00463">
    <property type="entry name" value="ZN2_CY6_FUNGAL_1"/>
    <property type="match status" value="1"/>
</dbReference>
<comment type="subcellular location">
    <subcellularLocation>
        <location evidence="1">Nucleus</location>
    </subcellularLocation>
</comment>
<feature type="domain" description="Zn(2)-C6 fungal-type" evidence="4">
    <location>
        <begin position="6"/>
        <end position="35"/>
    </location>
</feature>
<evidence type="ECO:0000256" key="2">
    <source>
        <dbReference type="ARBA" id="ARBA00023242"/>
    </source>
</evidence>
<name>A0A6A6Q791_9PEZI</name>
<dbReference type="PANTHER" id="PTHR37534:SF9">
    <property type="entry name" value="ZN(II)2CYS6 TRANSCRIPTION FACTOR (EUROFUNG)"/>
    <property type="match status" value="1"/>
</dbReference>
<dbReference type="SUPFAM" id="SSF57701">
    <property type="entry name" value="Zn2/Cys6 DNA-binding domain"/>
    <property type="match status" value="1"/>
</dbReference>
<dbReference type="Gene3D" id="4.10.240.10">
    <property type="entry name" value="Zn(2)-C6 fungal-type DNA-binding domain"/>
    <property type="match status" value="1"/>
</dbReference>
<dbReference type="OrthoDB" id="5418899at2759"/>
<dbReference type="GO" id="GO:0000976">
    <property type="term" value="F:transcription cis-regulatory region binding"/>
    <property type="evidence" value="ECO:0007669"/>
    <property type="project" value="TreeGrafter"/>
</dbReference>
<dbReference type="GO" id="GO:0008270">
    <property type="term" value="F:zinc ion binding"/>
    <property type="evidence" value="ECO:0007669"/>
    <property type="project" value="InterPro"/>
</dbReference>
<keyword evidence="6" id="KW-1185">Reference proteome</keyword>
<feature type="region of interest" description="Disordered" evidence="3">
    <location>
        <begin position="373"/>
        <end position="396"/>
    </location>
</feature>
<dbReference type="AlphaFoldDB" id="A0A6A6Q791"/>
<dbReference type="Proteomes" id="UP000799750">
    <property type="component" value="Unassembled WGS sequence"/>
</dbReference>
<dbReference type="PANTHER" id="PTHR37534">
    <property type="entry name" value="TRANSCRIPTIONAL ACTIVATOR PROTEIN UGA3"/>
    <property type="match status" value="1"/>
</dbReference>
<dbReference type="InterPro" id="IPR036864">
    <property type="entry name" value="Zn2-C6_fun-type_DNA-bd_sf"/>
</dbReference>
<dbReference type="PROSITE" id="PS50048">
    <property type="entry name" value="ZN2_CY6_FUNGAL_2"/>
    <property type="match status" value="1"/>
</dbReference>
<dbReference type="CDD" id="cd00067">
    <property type="entry name" value="GAL4"/>
    <property type="match status" value="1"/>
</dbReference>
<feature type="compositionally biased region" description="Polar residues" evidence="3">
    <location>
        <begin position="104"/>
        <end position="135"/>
    </location>
</feature>
<dbReference type="Pfam" id="PF00172">
    <property type="entry name" value="Zn_clus"/>
    <property type="match status" value="1"/>
</dbReference>
<evidence type="ECO:0000256" key="3">
    <source>
        <dbReference type="SAM" id="MobiDB-lite"/>
    </source>
</evidence>
<dbReference type="InterPro" id="IPR001138">
    <property type="entry name" value="Zn2Cys6_DnaBD"/>
</dbReference>
<sequence length="750" mass="84951">MRSRTGCLTCRQRKLKCDEMKPGCGQCVKASRECVPSSGLIFRHQHNASMNGDADSDDNSLKGFYAYKNTFGDESVWVDIPKTVTFINTTNPYNDPPTPEPDRFSTSSQSPHSINPSYNESWPTPRSVSHTNNTPGANGLQALSAAAAGEPFLFQSPGNENEEHVHTSLEHVPSMLSPTTSVEPLYGSPITLSNNNLEFILNHPHTSSPPIDPNLPTSFPPEENVFRGRTASGNLVPPNVQFDNHGEDDHEIAFLLRHFSEGPGYWMDLFDLDTYFASYVPVKAVDNPLLKYAAVAYAAKALARRGGTKPTMGGNFSRQARMELYPDIQSVDWYHKATHYYDRAVCHLRQALQDESHTPLDCSDLEPSWASNMDFHEENNPHSHKRRRTSSYTSRRVSNPDELLAATAILSVYEFLDASVPEWSRHLNGAKSLMDIAKERMMPLQLPSPGTHLLSPHVARLNKARKATFWNIARQDMLAAFINASHTRLDTEDLSLWREAGLLIDSRGFILPSNTEPSGYPEADCPIMREDAISNALIWLISKLVNFMAAGDDMPDYFGGPWAGVPQRTLLEYWYSLREHFRVWYEGLPITFKPCARIEPRRVPAQLRTDDDENVFPEVWFSIPMCASTMQSYHMAQIQLLMNQPHESTQGRSTVFERMHSYERTLSAALVHSREIVSIALARSDESVRIHSVQPLYTAGQCLKDQRERRLILRLLRDIERDTGWATEYRVKQLLVQWGWAVEEFERDVP</sequence>
<dbReference type="SMART" id="SM00066">
    <property type="entry name" value="GAL4"/>
    <property type="match status" value="1"/>
</dbReference>
<reference evidence="5" key="1">
    <citation type="journal article" date="2020" name="Stud. Mycol.">
        <title>101 Dothideomycetes genomes: a test case for predicting lifestyles and emergence of pathogens.</title>
        <authorList>
            <person name="Haridas S."/>
            <person name="Albert R."/>
            <person name="Binder M."/>
            <person name="Bloem J."/>
            <person name="Labutti K."/>
            <person name="Salamov A."/>
            <person name="Andreopoulos B."/>
            <person name="Baker S."/>
            <person name="Barry K."/>
            <person name="Bills G."/>
            <person name="Bluhm B."/>
            <person name="Cannon C."/>
            <person name="Castanera R."/>
            <person name="Culley D."/>
            <person name="Daum C."/>
            <person name="Ezra D."/>
            <person name="Gonzalez J."/>
            <person name="Henrissat B."/>
            <person name="Kuo A."/>
            <person name="Liang C."/>
            <person name="Lipzen A."/>
            <person name="Lutzoni F."/>
            <person name="Magnuson J."/>
            <person name="Mondo S."/>
            <person name="Nolan M."/>
            <person name="Ohm R."/>
            <person name="Pangilinan J."/>
            <person name="Park H.-J."/>
            <person name="Ramirez L."/>
            <person name="Alfaro M."/>
            <person name="Sun H."/>
            <person name="Tritt A."/>
            <person name="Yoshinaga Y."/>
            <person name="Zwiers L.-H."/>
            <person name="Turgeon B."/>
            <person name="Goodwin S."/>
            <person name="Spatafora J."/>
            <person name="Crous P."/>
            <person name="Grigoriev I."/>
        </authorList>
    </citation>
    <scope>NUCLEOTIDE SEQUENCE</scope>
    <source>
        <strain evidence="5">CBS 269.34</strain>
    </source>
</reference>
<evidence type="ECO:0000313" key="5">
    <source>
        <dbReference type="EMBL" id="KAF2488318.1"/>
    </source>
</evidence>
<keyword evidence="2" id="KW-0539">Nucleus</keyword>